<comment type="caution">
    <text evidence="2">The sequence shown here is derived from an EMBL/GenBank/DDBJ whole genome shotgun (WGS) entry which is preliminary data.</text>
</comment>
<name>K0Q4S8_9HYPH</name>
<accession>K0Q4S8</accession>
<dbReference type="EMBL" id="CANI01000034">
    <property type="protein sequence ID" value="CCM78039.1"/>
    <property type="molecule type" value="Genomic_DNA"/>
</dbReference>
<dbReference type="HOGENOM" id="CLU_156419_0_0_5"/>
<dbReference type="RefSeq" id="WP_007529063.1">
    <property type="nucleotide sequence ID" value="NZ_HF536772.1"/>
</dbReference>
<dbReference type="eggNOG" id="ENOG5033F7W">
    <property type="taxonomic scope" value="Bacteria"/>
</dbReference>
<keyword evidence="1" id="KW-1133">Transmembrane helix</keyword>
<keyword evidence="3" id="KW-1185">Reference proteome</keyword>
<keyword evidence="1" id="KW-0812">Transmembrane</keyword>
<dbReference type="Proteomes" id="UP000009319">
    <property type="component" value="Unassembled WGS sequence"/>
</dbReference>
<protein>
    <recommendedName>
        <fullName evidence="4">Transmembrane protein</fullName>
    </recommendedName>
</protein>
<evidence type="ECO:0000256" key="1">
    <source>
        <dbReference type="SAM" id="Phobius"/>
    </source>
</evidence>
<feature type="transmembrane region" description="Helical" evidence="1">
    <location>
        <begin position="108"/>
        <end position="132"/>
    </location>
</feature>
<proteinExistence type="predicted"/>
<sequence length="133" mass="14596">MTAKKFVVGKAPEDDIGKDRIRIHVGRRKGLARFTIARITCESKTEILCVLGSDGPQNEVQMNIDVRDAFGVRLGQSVELEWEPVRWWGQLCWYLAARDPAVRIPALVGAWSFVLGVVGIVLGLLGLVVSAAP</sequence>
<gene>
    <name evidence="2" type="ORF">BN77_1014</name>
</gene>
<keyword evidence="1" id="KW-0472">Membrane</keyword>
<organism evidence="2 3">
    <name type="scientific">Rhizobium mesoamericanum STM3625</name>
    <dbReference type="NCBI Taxonomy" id="1211777"/>
    <lineage>
        <taxon>Bacteria</taxon>
        <taxon>Pseudomonadati</taxon>
        <taxon>Pseudomonadota</taxon>
        <taxon>Alphaproteobacteria</taxon>
        <taxon>Hyphomicrobiales</taxon>
        <taxon>Rhizobiaceae</taxon>
        <taxon>Rhizobium/Agrobacterium group</taxon>
        <taxon>Rhizobium</taxon>
    </lineage>
</organism>
<evidence type="ECO:0000313" key="3">
    <source>
        <dbReference type="Proteomes" id="UP000009319"/>
    </source>
</evidence>
<evidence type="ECO:0008006" key="4">
    <source>
        <dbReference type="Google" id="ProtNLM"/>
    </source>
</evidence>
<reference evidence="2 3" key="1">
    <citation type="journal article" date="2013" name="Genome Announc.">
        <title>Draft Genome Sequence of Rhizobium mesoamericanum STM3625, a Nitrogen-Fixing Symbiont of Mimosa pudica Isolated in French Guiana (South America).</title>
        <authorList>
            <person name="Moulin L."/>
            <person name="Mornico D."/>
            <person name="Melkonian R."/>
            <person name="Klonowska A."/>
        </authorList>
    </citation>
    <scope>NUCLEOTIDE SEQUENCE [LARGE SCALE GENOMIC DNA]</scope>
    <source>
        <strain evidence="2 3">STM3625</strain>
    </source>
</reference>
<dbReference type="AlphaFoldDB" id="K0Q4S8"/>
<evidence type="ECO:0000313" key="2">
    <source>
        <dbReference type="EMBL" id="CCM78039.1"/>
    </source>
</evidence>